<dbReference type="EMBL" id="WOWP01000013">
    <property type="protein sequence ID" value="MUV02842.1"/>
    <property type="molecule type" value="Genomic_DNA"/>
</dbReference>
<accession>A0A6N8H978</accession>
<proteinExistence type="predicted"/>
<comment type="caution">
    <text evidence="2">The sequence shown here is derived from an EMBL/GenBank/DDBJ whole genome shotgun (WGS) entry which is preliminary data.</text>
</comment>
<feature type="chain" id="PRO_5026652426" evidence="1">
    <location>
        <begin position="23"/>
        <end position="175"/>
    </location>
</feature>
<dbReference type="AlphaFoldDB" id="A0A6N8H978"/>
<name>A0A6N8H978_9FLAO</name>
<organism evidence="2 3">
    <name type="scientific">Flavobacterium rakeshii</name>
    <dbReference type="NCBI Taxonomy" id="1038845"/>
    <lineage>
        <taxon>Bacteria</taxon>
        <taxon>Pseudomonadati</taxon>
        <taxon>Bacteroidota</taxon>
        <taxon>Flavobacteriia</taxon>
        <taxon>Flavobacteriales</taxon>
        <taxon>Flavobacteriaceae</taxon>
        <taxon>Flavobacterium</taxon>
    </lineage>
</organism>
<dbReference type="RefSeq" id="WP_157481805.1">
    <property type="nucleotide sequence ID" value="NZ_WOWP01000013.1"/>
</dbReference>
<evidence type="ECO:0000313" key="2">
    <source>
        <dbReference type="EMBL" id="MUV02842.1"/>
    </source>
</evidence>
<feature type="signal peptide" evidence="1">
    <location>
        <begin position="1"/>
        <end position="22"/>
    </location>
</feature>
<evidence type="ECO:0000256" key="1">
    <source>
        <dbReference type="SAM" id="SignalP"/>
    </source>
</evidence>
<gene>
    <name evidence="2" type="ORF">GN157_03895</name>
</gene>
<keyword evidence="3" id="KW-1185">Reference proteome</keyword>
<protein>
    <submittedName>
        <fullName evidence="2">Uncharacterized protein</fullName>
    </submittedName>
</protein>
<keyword evidence="1" id="KW-0732">Signal</keyword>
<reference evidence="2 3" key="1">
    <citation type="submission" date="2019-12" db="EMBL/GenBank/DDBJ databases">
        <authorList>
            <person name="Sun J.-Q."/>
        </authorList>
    </citation>
    <scope>NUCLEOTIDE SEQUENCE [LARGE SCALE GENOMIC DNA]</scope>
    <source>
        <strain evidence="2 3">JCM 17928</strain>
    </source>
</reference>
<dbReference type="Proteomes" id="UP000433945">
    <property type="component" value="Unassembled WGS sequence"/>
</dbReference>
<sequence>MIYLIKTTIVAFAMLFNQDAQAQQNNDCVRGAAEPTLTNKYFSNHKFTLQSDGLSAIETAVLPNGSVLKVYNEGCEYVNITFEFKTRLIPDSIQENYIEAIRFMESIYPYIDVPLDVESGIHLLKHQTEQGTSLSYNQEIPYGIDDFPECVVLNYVEKINDTEQLMSLSFILGPL</sequence>
<evidence type="ECO:0000313" key="3">
    <source>
        <dbReference type="Proteomes" id="UP000433945"/>
    </source>
</evidence>